<proteinExistence type="predicted"/>
<gene>
    <name evidence="1" type="ORF">HEB94_001563</name>
</gene>
<protein>
    <recommendedName>
        <fullName evidence="3">Aminoglycoside-2''-adenylyltransferase</fullName>
    </recommendedName>
</protein>
<accession>A0A927MPX2</accession>
<evidence type="ECO:0000313" key="2">
    <source>
        <dbReference type="Proteomes" id="UP000638648"/>
    </source>
</evidence>
<dbReference type="RefSeq" id="WP_337917502.1">
    <property type="nucleotide sequence ID" value="NZ_BAABJL010000017.1"/>
</dbReference>
<keyword evidence="2" id="KW-1185">Reference proteome</keyword>
<organism evidence="1 2">
    <name type="scientific">Actinopolymorpha pittospori</name>
    <dbReference type="NCBI Taxonomy" id="648752"/>
    <lineage>
        <taxon>Bacteria</taxon>
        <taxon>Bacillati</taxon>
        <taxon>Actinomycetota</taxon>
        <taxon>Actinomycetes</taxon>
        <taxon>Propionibacteriales</taxon>
        <taxon>Actinopolymorphaceae</taxon>
        <taxon>Actinopolymorpha</taxon>
    </lineage>
</organism>
<comment type="caution">
    <text evidence="1">The sequence shown here is derived from an EMBL/GenBank/DDBJ whole genome shotgun (WGS) entry which is preliminary data.</text>
</comment>
<dbReference type="Gene3D" id="3.30.460.40">
    <property type="match status" value="1"/>
</dbReference>
<name>A0A927MPX2_9ACTN</name>
<dbReference type="AlphaFoldDB" id="A0A927MPX2"/>
<sequence length="207" mass="23978">MSELTPEEIHRIYGPWNPPSPSDVPLFFDGYPGMWWIAGGWALEAFTGVARPHGDIDPSIPRRDLPALRRHMAGRTDLWAADQENLTLLLPSDADDDLQPRCENVWTRPSGADPWELDIILMTTDGDRWVYKRDPRISLPLESIVWHKDEVPYLRPEIRLLHKSRGLRPKDQQDFDSVLPLLQERHRAWLRRAISIAHPGHPWLQSL</sequence>
<evidence type="ECO:0008006" key="3">
    <source>
        <dbReference type="Google" id="ProtNLM"/>
    </source>
</evidence>
<evidence type="ECO:0000313" key="1">
    <source>
        <dbReference type="EMBL" id="MBE1604715.1"/>
    </source>
</evidence>
<dbReference type="Proteomes" id="UP000638648">
    <property type="component" value="Unassembled WGS sequence"/>
</dbReference>
<dbReference type="EMBL" id="JADBEM010000001">
    <property type="protein sequence ID" value="MBE1604715.1"/>
    <property type="molecule type" value="Genomic_DNA"/>
</dbReference>
<reference evidence="1" key="1">
    <citation type="submission" date="2020-10" db="EMBL/GenBank/DDBJ databases">
        <title>Sequencing the genomes of 1000 actinobacteria strains.</title>
        <authorList>
            <person name="Klenk H.-P."/>
        </authorList>
    </citation>
    <scope>NUCLEOTIDE SEQUENCE</scope>
    <source>
        <strain evidence="1">DSM 45354</strain>
    </source>
</reference>